<dbReference type="AlphaFoldDB" id="A0A9W6LLN4"/>
<comment type="caution">
    <text evidence="1">The sequence shown here is derived from an EMBL/GenBank/DDBJ whole genome shotgun (WGS) entry which is preliminary data.</text>
</comment>
<reference evidence="1" key="1">
    <citation type="submission" date="2022-12" db="EMBL/GenBank/DDBJ databases">
        <title>Reference genome sequencing for broad-spectrum identification of bacterial and archaeal isolates by mass spectrometry.</title>
        <authorList>
            <person name="Sekiguchi Y."/>
            <person name="Tourlousse D.M."/>
        </authorList>
    </citation>
    <scope>NUCLEOTIDE SEQUENCE</scope>
    <source>
        <strain evidence="1">10succ1</strain>
    </source>
</reference>
<keyword evidence="2" id="KW-1185">Reference proteome</keyword>
<dbReference type="Proteomes" id="UP001144471">
    <property type="component" value="Unassembled WGS sequence"/>
</dbReference>
<dbReference type="EMBL" id="BSDY01000004">
    <property type="protein sequence ID" value="GLI55471.1"/>
    <property type="molecule type" value="Genomic_DNA"/>
</dbReference>
<proteinExistence type="predicted"/>
<evidence type="ECO:0000313" key="1">
    <source>
        <dbReference type="EMBL" id="GLI55471.1"/>
    </source>
</evidence>
<evidence type="ECO:0000313" key="2">
    <source>
        <dbReference type="Proteomes" id="UP001144471"/>
    </source>
</evidence>
<sequence>MDVRRQSIKISHNGKTGIWELRYANHPKVISYSSDWALLDEWSIVIIREYFKSLKLMTIKAKTCSTLM</sequence>
<organism evidence="1 2">
    <name type="scientific">Propionigenium maris DSM 9537</name>
    <dbReference type="NCBI Taxonomy" id="1123000"/>
    <lineage>
        <taxon>Bacteria</taxon>
        <taxon>Fusobacteriati</taxon>
        <taxon>Fusobacteriota</taxon>
        <taxon>Fusobacteriia</taxon>
        <taxon>Fusobacteriales</taxon>
        <taxon>Fusobacteriaceae</taxon>
        <taxon>Propionigenium</taxon>
    </lineage>
</organism>
<gene>
    <name evidence="1" type="ORF">PM10SUCC1_09850</name>
</gene>
<name>A0A9W6LLN4_9FUSO</name>
<accession>A0A9W6LLN4</accession>
<dbReference type="RefSeq" id="WP_281833968.1">
    <property type="nucleotide sequence ID" value="NZ_BSDY01000004.1"/>
</dbReference>
<protein>
    <submittedName>
        <fullName evidence="1">Uncharacterized protein</fullName>
    </submittedName>
</protein>